<evidence type="ECO:0000256" key="2">
    <source>
        <dbReference type="ARBA" id="ARBA00007843"/>
    </source>
</evidence>
<protein>
    <recommendedName>
        <fullName evidence="8">FAS1 domain-containing protein</fullName>
    </recommendedName>
</protein>
<dbReference type="OrthoDB" id="286301at2759"/>
<keyword evidence="4" id="KW-0336">GPI-anchor</keyword>
<evidence type="ECO:0000313" key="9">
    <source>
        <dbReference type="EMBL" id="KAJ4835305.1"/>
    </source>
</evidence>
<feature type="domain" description="FAS1" evidence="8">
    <location>
        <begin position="82"/>
        <end position="148"/>
    </location>
</feature>
<keyword evidence="4" id="KW-0325">Glycoprotein</keyword>
<keyword evidence="5" id="KW-0732">Signal</keyword>
<evidence type="ECO:0000256" key="3">
    <source>
        <dbReference type="ARBA" id="ARBA00022475"/>
    </source>
</evidence>
<dbReference type="GO" id="GO:0009834">
    <property type="term" value="P:plant-type secondary cell wall biogenesis"/>
    <property type="evidence" value="ECO:0007669"/>
    <property type="project" value="TreeGrafter"/>
</dbReference>
<evidence type="ECO:0000256" key="5">
    <source>
        <dbReference type="ARBA" id="ARBA00022729"/>
    </source>
</evidence>
<evidence type="ECO:0000256" key="1">
    <source>
        <dbReference type="ARBA" id="ARBA00004609"/>
    </source>
</evidence>
<dbReference type="GO" id="GO:0005886">
    <property type="term" value="C:plasma membrane"/>
    <property type="evidence" value="ECO:0007669"/>
    <property type="project" value="UniProtKB-SubCell"/>
</dbReference>
<comment type="subcellular location">
    <subcellularLocation>
        <location evidence="1">Cell membrane</location>
        <topology evidence="1">Lipid-anchor</topology>
        <topology evidence="1">GPI-anchor</topology>
    </subcellularLocation>
</comment>
<dbReference type="Pfam" id="PF02469">
    <property type="entry name" value="Fasciclin"/>
    <property type="match status" value="1"/>
</dbReference>
<dbReference type="SUPFAM" id="SSF82153">
    <property type="entry name" value="FAS1 domain"/>
    <property type="match status" value="1"/>
</dbReference>
<keyword evidence="10" id="KW-1185">Reference proteome</keyword>
<accession>A0A9Q0JC31</accession>
<keyword evidence="3" id="KW-1003">Cell membrane</keyword>
<dbReference type="Proteomes" id="UP001141552">
    <property type="component" value="Unassembled WGS sequence"/>
</dbReference>
<dbReference type="Gene3D" id="2.30.180.10">
    <property type="entry name" value="FAS1 domain"/>
    <property type="match status" value="1"/>
</dbReference>
<sequence length="148" mass="16110">MVGGGGRGGVLTHWSYWFLQEFGEYGLEVQGSIIEKTMDFSMFFMFSSTLLFLFTSPASAQTASPPAPTPTPAPAPAPGPAYVNLTDLLSVAGPFHTFLNYIESTKVIDSFQNQANNNDEGITLFVPKDDAFSKLKKPSFIKPHTRPA</sequence>
<dbReference type="EMBL" id="JAKUCV010004457">
    <property type="protein sequence ID" value="KAJ4835305.1"/>
    <property type="molecule type" value="Genomic_DNA"/>
</dbReference>
<organism evidence="9 10">
    <name type="scientific">Turnera subulata</name>
    <dbReference type="NCBI Taxonomy" id="218843"/>
    <lineage>
        <taxon>Eukaryota</taxon>
        <taxon>Viridiplantae</taxon>
        <taxon>Streptophyta</taxon>
        <taxon>Embryophyta</taxon>
        <taxon>Tracheophyta</taxon>
        <taxon>Spermatophyta</taxon>
        <taxon>Magnoliopsida</taxon>
        <taxon>eudicotyledons</taxon>
        <taxon>Gunneridae</taxon>
        <taxon>Pentapetalae</taxon>
        <taxon>rosids</taxon>
        <taxon>fabids</taxon>
        <taxon>Malpighiales</taxon>
        <taxon>Passifloraceae</taxon>
        <taxon>Turnera</taxon>
    </lineage>
</organism>
<evidence type="ECO:0000256" key="6">
    <source>
        <dbReference type="ARBA" id="ARBA00023136"/>
    </source>
</evidence>
<gene>
    <name evidence="9" type="ORF">Tsubulata_032697</name>
</gene>
<reference evidence="9" key="2">
    <citation type="journal article" date="2023" name="Plants (Basel)">
        <title>Annotation of the Turnera subulata (Passifloraceae) Draft Genome Reveals the S-Locus Evolved after the Divergence of Turneroideae from Passifloroideae in a Stepwise Manner.</title>
        <authorList>
            <person name="Henning P.M."/>
            <person name="Roalson E.H."/>
            <person name="Mir W."/>
            <person name="McCubbin A.G."/>
            <person name="Shore J.S."/>
        </authorList>
    </citation>
    <scope>NUCLEOTIDE SEQUENCE</scope>
    <source>
        <strain evidence="9">F60SS</strain>
    </source>
</reference>
<dbReference type="InterPro" id="IPR045003">
    <property type="entry name" value="FLA_A"/>
</dbReference>
<dbReference type="AlphaFoldDB" id="A0A9Q0JC31"/>
<dbReference type="GO" id="GO:0098552">
    <property type="term" value="C:side of membrane"/>
    <property type="evidence" value="ECO:0007669"/>
    <property type="project" value="UniProtKB-KW"/>
</dbReference>
<keyword evidence="4" id="KW-0449">Lipoprotein</keyword>
<comment type="caution">
    <text evidence="9">The sequence shown here is derived from an EMBL/GenBank/DDBJ whole genome shotgun (WGS) entry which is preliminary data.</text>
</comment>
<evidence type="ECO:0000256" key="7">
    <source>
        <dbReference type="ARBA" id="ARBA00024686"/>
    </source>
</evidence>
<evidence type="ECO:0000256" key="4">
    <source>
        <dbReference type="ARBA" id="ARBA00022622"/>
    </source>
</evidence>
<comment type="function">
    <text evidence="7">May be a cell surface adhesion protein.</text>
</comment>
<evidence type="ECO:0000259" key="8">
    <source>
        <dbReference type="PROSITE" id="PS50213"/>
    </source>
</evidence>
<evidence type="ECO:0000313" key="10">
    <source>
        <dbReference type="Proteomes" id="UP001141552"/>
    </source>
</evidence>
<dbReference type="InterPro" id="IPR036378">
    <property type="entry name" value="FAS1_dom_sf"/>
</dbReference>
<proteinExistence type="inferred from homology"/>
<reference evidence="9" key="1">
    <citation type="submission" date="2022-02" db="EMBL/GenBank/DDBJ databases">
        <authorList>
            <person name="Henning P.M."/>
            <person name="McCubbin A.G."/>
            <person name="Shore J.S."/>
        </authorList>
    </citation>
    <scope>NUCLEOTIDE SEQUENCE</scope>
    <source>
        <strain evidence="9">F60SS</strain>
        <tissue evidence="9">Leaves</tissue>
    </source>
</reference>
<dbReference type="PANTHER" id="PTHR32077">
    <property type="entry name" value="FASCICLIN-LIKE ARABINOGALACTAN PROTEIN"/>
    <property type="match status" value="1"/>
</dbReference>
<dbReference type="PANTHER" id="PTHR32077:SF3">
    <property type="entry name" value="FASCICLIN-LIKE ARABINOGALACTAN PROTEIN 7"/>
    <property type="match status" value="1"/>
</dbReference>
<dbReference type="InterPro" id="IPR000782">
    <property type="entry name" value="FAS1_domain"/>
</dbReference>
<comment type="similarity">
    <text evidence="2">Belongs to the fasciclin-like AGP family.</text>
</comment>
<dbReference type="PROSITE" id="PS50213">
    <property type="entry name" value="FAS1"/>
    <property type="match status" value="1"/>
</dbReference>
<keyword evidence="6" id="KW-0472">Membrane</keyword>
<name>A0A9Q0JC31_9ROSI</name>